<name>A0A1G7B9F2_9ACTN</name>
<reference evidence="2" key="1">
    <citation type="submission" date="2016-10" db="EMBL/GenBank/DDBJ databases">
        <authorList>
            <person name="Varghese N."/>
            <person name="Submissions S."/>
        </authorList>
    </citation>
    <scope>NUCLEOTIDE SEQUENCE [LARGE SCALE GENOMIC DNA]</scope>
    <source>
        <strain evidence="2">CGMCC 4.3504</strain>
    </source>
</reference>
<dbReference type="AlphaFoldDB" id="A0A1G7B9F2"/>
<gene>
    <name evidence="1" type="ORF">SAMN05216505_1225</name>
</gene>
<keyword evidence="2" id="KW-1185">Reference proteome</keyword>
<organism evidence="1 2">
    <name type="scientific">Streptomyces prasinopilosus</name>
    <dbReference type="NCBI Taxonomy" id="67344"/>
    <lineage>
        <taxon>Bacteria</taxon>
        <taxon>Bacillati</taxon>
        <taxon>Actinomycetota</taxon>
        <taxon>Actinomycetes</taxon>
        <taxon>Kitasatosporales</taxon>
        <taxon>Streptomycetaceae</taxon>
        <taxon>Streptomyces</taxon>
    </lineage>
</organism>
<protein>
    <submittedName>
        <fullName evidence="1">Uncharacterized protein</fullName>
    </submittedName>
</protein>
<evidence type="ECO:0000313" key="1">
    <source>
        <dbReference type="EMBL" id="SDE23719.1"/>
    </source>
</evidence>
<evidence type="ECO:0000313" key="2">
    <source>
        <dbReference type="Proteomes" id="UP000182100"/>
    </source>
</evidence>
<proteinExistence type="predicted"/>
<dbReference type="Pfam" id="PF20137">
    <property type="entry name" value="BubE"/>
    <property type="match status" value="1"/>
</dbReference>
<accession>A0A1G7B9F2</accession>
<sequence>MTAQDTLRPVFTETFPPTMDAGVLYVSIPYRTCGHLCCCGCGHEVITPLSPAQWSITYDGENVSLIPSIGNWALPCQSHYWIRNGRVRFSRRYSAVEIAQNRERDRRELVQGTQEARPRPLARLRRYLPLRRQ</sequence>
<dbReference type="STRING" id="67344.SAMN05216505_1225"/>
<dbReference type="InterPro" id="IPR045384">
    <property type="entry name" value="DUF6527"/>
</dbReference>
<dbReference type="RefSeq" id="WP_175400221.1">
    <property type="nucleotide sequence ID" value="NZ_FMZK01000022.1"/>
</dbReference>
<dbReference type="Proteomes" id="UP000182100">
    <property type="component" value="Unassembled WGS sequence"/>
</dbReference>
<dbReference type="EMBL" id="FMZK01000022">
    <property type="protein sequence ID" value="SDE23719.1"/>
    <property type="molecule type" value="Genomic_DNA"/>
</dbReference>